<proteinExistence type="predicted"/>
<gene>
    <name evidence="2" type="ORF">M5D96_011890</name>
    <name evidence="3" type="ORF">M5D96_011892</name>
</gene>
<reference evidence="3" key="1">
    <citation type="journal article" date="2023" name="Genome Biol. Evol.">
        <title>Long-read-based Genome Assembly of Drosophila gunungcola Reveals Fewer Chemosensory Genes in Flower-breeding Species.</title>
        <authorList>
            <person name="Negi A."/>
            <person name="Liao B.Y."/>
            <person name="Yeh S.D."/>
        </authorList>
    </citation>
    <scope>NUCLEOTIDE SEQUENCE</scope>
    <source>
        <strain evidence="3">Sukarami</strain>
    </source>
</reference>
<sequence length="78" mass="8577">MYRGTICSARTSAQALLRAMFEANLDFPPHFSVFGSNLQFGPMVNLQLHCSHQPLAMGASSSDAETHRGTELQVRIEP</sequence>
<dbReference type="EMBL" id="JAMKOV010000039">
    <property type="protein sequence ID" value="KAI8035342.1"/>
    <property type="molecule type" value="Genomic_DNA"/>
</dbReference>
<dbReference type="Proteomes" id="UP001059596">
    <property type="component" value="Unassembled WGS sequence"/>
</dbReference>
<comment type="caution">
    <text evidence="3">The sequence shown here is derived from an EMBL/GenBank/DDBJ whole genome shotgun (WGS) entry which is preliminary data.</text>
</comment>
<evidence type="ECO:0000256" key="1">
    <source>
        <dbReference type="SAM" id="MobiDB-lite"/>
    </source>
</evidence>
<keyword evidence="4" id="KW-1185">Reference proteome</keyword>
<evidence type="ECO:0000313" key="4">
    <source>
        <dbReference type="Proteomes" id="UP001059596"/>
    </source>
</evidence>
<dbReference type="AlphaFoldDB" id="A0A9Q0BL16"/>
<accession>A0A9Q0BL16</accession>
<dbReference type="EMBL" id="JAMKOV010000039">
    <property type="protein sequence ID" value="KAI8035344.1"/>
    <property type="molecule type" value="Genomic_DNA"/>
</dbReference>
<protein>
    <submittedName>
        <fullName evidence="3">Uncharacterized protein</fullName>
    </submittedName>
</protein>
<organism evidence="3 4">
    <name type="scientific">Drosophila gunungcola</name>
    <name type="common">fruit fly</name>
    <dbReference type="NCBI Taxonomy" id="103775"/>
    <lineage>
        <taxon>Eukaryota</taxon>
        <taxon>Metazoa</taxon>
        <taxon>Ecdysozoa</taxon>
        <taxon>Arthropoda</taxon>
        <taxon>Hexapoda</taxon>
        <taxon>Insecta</taxon>
        <taxon>Pterygota</taxon>
        <taxon>Neoptera</taxon>
        <taxon>Endopterygota</taxon>
        <taxon>Diptera</taxon>
        <taxon>Brachycera</taxon>
        <taxon>Muscomorpha</taxon>
        <taxon>Ephydroidea</taxon>
        <taxon>Drosophilidae</taxon>
        <taxon>Drosophila</taxon>
        <taxon>Sophophora</taxon>
    </lineage>
</organism>
<evidence type="ECO:0000313" key="3">
    <source>
        <dbReference type="EMBL" id="KAI8035344.1"/>
    </source>
</evidence>
<name>A0A9Q0BL16_9MUSC</name>
<feature type="region of interest" description="Disordered" evidence="1">
    <location>
        <begin position="57"/>
        <end position="78"/>
    </location>
</feature>
<feature type="compositionally biased region" description="Basic and acidic residues" evidence="1">
    <location>
        <begin position="64"/>
        <end position="78"/>
    </location>
</feature>
<evidence type="ECO:0000313" key="2">
    <source>
        <dbReference type="EMBL" id="KAI8035342.1"/>
    </source>
</evidence>